<comment type="similarity">
    <text evidence="1">Belongs to the UPF0235 family.</text>
</comment>
<dbReference type="RefSeq" id="XP_040641516.1">
    <property type="nucleotide sequence ID" value="XM_040786829.1"/>
</dbReference>
<dbReference type="InterPro" id="IPR020347">
    <property type="entry name" value="Pop8"/>
</dbReference>
<dbReference type="Pfam" id="PF02594">
    <property type="entry name" value="DUF167"/>
    <property type="match status" value="1"/>
</dbReference>
<dbReference type="GO" id="GO:0000294">
    <property type="term" value="P:nuclear-transcribed mRNA catabolic process, RNase MRP-dependent"/>
    <property type="evidence" value="ECO:0007669"/>
    <property type="project" value="TreeGrafter"/>
</dbReference>
<dbReference type="GO" id="GO:0034965">
    <property type="term" value="P:intronic box C/D snoRNA processing"/>
    <property type="evidence" value="ECO:0007669"/>
    <property type="project" value="TreeGrafter"/>
</dbReference>
<gene>
    <name evidence="4" type="ORF">EURHEDRAFT_520813</name>
</gene>
<evidence type="ECO:0000313" key="5">
    <source>
        <dbReference type="Proteomes" id="UP000019804"/>
    </source>
</evidence>
<dbReference type="PANTHER" id="PTHR28173">
    <property type="entry name" value="RIBONUCLEASES P/MRP PROTEIN SUBUNIT POP8"/>
    <property type="match status" value="1"/>
</dbReference>
<name>A0A017SLH4_ASPRC</name>
<dbReference type="OrthoDB" id="5530243at2759"/>
<dbReference type="SMART" id="SM01152">
    <property type="entry name" value="DUF167"/>
    <property type="match status" value="1"/>
</dbReference>
<dbReference type="GO" id="GO:0008033">
    <property type="term" value="P:tRNA processing"/>
    <property type="evidence" value="ECO:0007669"/>
    <property type="project" value="InterPro"/>
</dbReference>
<dbReference type="GO" id="GO:0004526">
    <property type="term" value="F:ribonuclease P activity"/>
    <property type="evidence" value="ECO:0007669"/>
    <property type="project" value="TreeGrafter"/>
</dbReference>
<dbReference type="SUPFAM" id="SSF69786">
    <property type="entry name" value="YggU-like"/>
    <property type="match status" value="1"/>
</dbReference>
<evidence type="ECO:0000256" key="2">
    <source>
        <dbReference type="SAM" id="MobiDB-lite"/>
    </source>
</evidence>
<dbReference type="HOGENOM" id="CLU_949883_0_0_1"/>
<sequence length="293" mass="31626">MLRLLQQPPKSKSKLIPLYTLYLPCHTKPSARRPFPSSASGMITGVRDGDKVDVSVSAPARDGEANTAVMRVFAKVNSPPSLVYEKVFNTAPSNVEVIRGEKSREKVLKIQDLVLDIGERENRQIKMSTQDTQPTTQPHPPLEQKTSKRKPSDAQPPIHFTARDPPWTYLKLQLISQPQPQSQGKNDTPLDPLTARTYLTAALGQFLGLIGTSISIDILKIASSSPSSSTPTSSPENIVWIRVPRADAAAVVAALSSWIGGTSGNGGVAWRVCAKGNFLGALVAGDGRDLFVP</sequence>
<dbReference type="GeneID" id="63701953"/>
<reference evidence="5" key="1">
    <citation type="journal article" date="2014" name="Nat. Commun.">
        <title>Genomic adaptations of the halophilic Dead Sea filamentous fungus Eurotium rubrum.</title>
        <authorList>
            <person name="Kis-Papo T."/>
            <person name="Weig A.R."/>
            <person name="Riley R."/>
            <person name="Persoh D."/>
            <person name="Salamov A."/>
            <person name="Sun H."/>
            <person name="Lipzen A."/>
            <person name="Wasser S.P."/>
            <person name="Rambold G."/>
            <person name="Grigoriev I.V."/>
            <person name="Nevo E."/>
        </authorList>
    </citation>
    <scope>NUCLEOTIDE SEQUENCE [LARGE SCALE GENOMIC DNA]</scope>
    <source>
        <strain evidence="5">CBS 135680</strain>
    </source>
</reference>
<dbReference type="Proteomes" id="UP000019804">
    <property type="component" value="Unassembled WGS sequence"/>
</dbReference>
<dbReference type="EMBL" id="KK088414">
    <property type="protein sequence ID" value="EYE97828.1"/>
    <property type="molecule type" value="Genomic_DNA"/>
</dbReference>
<dbReference type="PANTHER" id="PTHR28173:SF1">
    <property type="entry name" value="RIBONUCLEASES P_MRP PROTEIN SUBUNIT POP8"/>
    <property type="match status" value="1"/>
</dbReference>
<dbReference type="Pfam" id="PF20976">
    <property type="entry name" value="Pop8"/>
    <property type="match status" value="1"/>
</dbReference>
<organism evidence="4 5">
    <name type="scientific">Aspergillus ruber (strain CBS 135680)</name>
    <dbReference type="NCBI Taxonomy" id="1388766"/>
    <lineage>
        <taxon>Eukaryota</taxon>
        <taxon>Fungi</taxon>
        <taxon>Dikarya</taxon>
        <taxon>Ascomycota</taxon>
        <taxon>Pezizomycotina</taxon>
        <taxon>Eurotiomycetes</taxon>
        <taxon>Eurotiomycetidae</taxon>
        <taxon>Eurotiales</taxon>
        <taxon>Aspergillaceae</taxon>
        <taxon>Aspergillus</taxon>
        <taxon>Aspergillus subgen. Aspergillus</taxon>
    </lineage>
</organism>
<dbReference type="GO" id="GO:0005655">
    <property type="term" value="C:nucleolar ribonuclease P complex"/>
    <property type="evidence" value="ECO:0007669"/>
    <property type="project" value="InterPro"/>
</dbReference>
<evidence type="ECO:0000256" key="1">
    <source>
        <dbReference type="ARBA" id="ARBA00010364"/>
    </source>
</evidence>
<dbReference type="InterPro" id="IPR049128">
    <property type="entry name" value="Pop8-like_dom"/>
</dbReference>
<dbReference type="STRING" id="1388766.A0A017SLH4"/>
<keyword evidence="5" id="KW-1185">Reference proteome</keyword>
<dbReference type="GO" id="GO:0000172">
    <property type="term" value="C:ribonuclease MRP complex"/>
    <property type="evidence" value="ECO:0007669"/>
    <property type="project" value="InterPro"/>
</dbReference>
<accession>A0A017SLH4</accession>
<dbReference type="AlphaFoldDB" id="A0A017SLH4"/>
<dbReference type="GO" id="GO:0000171">
    <property type="term" value="F:ribonuclease MRP activity"/>
    <property type="evidence" value="ECO:0007669"/>
    <property type="project" value="TreeGrafter"/>
</dbReference>
<dbReference type="Gene3D" id="3.30.1200.10">
    <property type="entry name" value="YggU-like"/>
    <property type="match status" value="1"/>
</dbReference>
<protein>
    <recommendedName>
        <fullName evidence="3">Ribonucleases P/MRP subunit Pop8-like domain-containing protein</fullName>
    </recommendedName>
</protein>
<dbReference type="InterPro" id="IPR003746">
    <property type="entry name" value="DUF167"/>
</dbReference>
<evidence type="ECO:0000313" key="4">
    <source>
        <dbReference type="EMBL" id="EYE97828.1"/>
    </source>
</evidence>
<dbReference type="InterPro" id="IPR036591">
    <property type="entry name" value="YggU-like_sf"/>
</dbReference>
<feature type="region of interest" description="Disordered" evidence="2">
    <location>
        <begin position="121"/>
        <end position="163"/>
    </location>
</feature>
<feature type="domain" description="Ribonucleases P/MRP subunit Pop8-like" evidence="3">
    <location>
        <begin position="166"/>
        <end position="258"/>
    </location>
</feature>
<dbReference type="NCBIfam" id="TIGR00251">
    <property type="entry name" value="DUF167 family protein"/>
    <property type="match status" value="1"/>
</dbReference>
<proteinExistence type="inferred from homology"/>
<evidence type="ECO:0000259" key="3">
    <source>
        <dbReference type="Pfam" id="PF20976"/>
    </source>
</evidence>